<reference evidence="1" key="1">
    <citation type="journal article" date="2014" name="Int. J. Syst. Evol. Microbiol.">
        <title>Complete genome sequence of Corynebacterium casei LMG S-19264T (=DSM 44701T), isolated from a smear-ripened cheese.</title>
        <authorList>
            <consortium name="US DOE Joint Genome Institute (JGI-PGF)"/>
            <person name="Walter F."/>
            <person name="Albersmeier A."/>
            <person name="Kalinowski J."/>
            <person name="Ruckert C."/>
        </authorList>
    </citation>
    <scope>NUCLEOTIDE SEQUENCE</scope>
    <source>
        <strain evidence="1">KCTC 12988</strain>
    </source>
</reference>
<dbReference type="AlphaFoldDB" id="A0A918TFI2"/>
<sequence>MTTRDLTSQGPRIKEVASFEELVSGSFSDGINALCWRRTLAGDFAELVANLEPQEGILPLDESLLKELPLGVGGKRAVAEILEDYHRLQALEREPLINLIDGYPRDERPGPVATDVFSYHADSAPVEADTWLCTYHGAPSEGLRNEEAVRKVEIPEIRQALLEEYGGPDDEEFEEYLQDLCFDLHYDPLPEARPYSFGVGHLWRIAIDWPGSLVPPCIHRAPLTEPGDPVRLLLIG</sequence>
<protein>
    <recommendedName>
        <fullName evidence="3">DUF1826 domain-containing protein</fullName>
    </recommendedName>
</protein>
<keyword evidence="2" id="KW-1185">Reference proteome</keyword>
<accession>A0A918TFI2</accession>
<evidence type="ECO:0000313" key="2">
    <source>
        <dbReference type="Proteomes" id="UP000644507"/>
    </source>
</evidence>
<dbReference type="Proteomes" id="UP000644507">
    <property type="component" value="Unassembled WGS sequence"/>
</dbReference>
<name>A0A918TFI2_9BACT</name>
<organism evidence="1 2">
    <name type="scientific">Roseibacillus persicicus</name>
    <dbReference type="NCBI Taxonomy" id="454148"/>
    <lineage>
        <taxon>Bacteria</taxon>
        <taxon>Pseudomonadati</taxon>
        <taxon>Verrucomicrobiota</taxon>
        <taxon>Verrucomicrobiia</taxon>
        <taxon>Verrucomicrobiales</taxon>
        <taxon>Verrucomicrobiaceae</taxon>
        <taxon>Roseibacillus</taxon>
    </lineage>
</organism>
<gene>
    <name evidence="1" type="ORF">GCM10007100_08440</name>
</gene>
<evidence type="ECO:0000313" key="1">
    <source>
        <dbReference type="EMBL" id="GHC45427.1"/>
    </source>
</evidence>
<proteinExistence type="predicted"/>
<comment type="caution">
    <text evidence="1">The sequence shown here is derived from an EMBL/GenBank/DDBJ whole genome shotgun (WGS) entry which is preliminary data.</text>
</comment>
<reference evidence="1" key="2">
    <citation type="submission" date="2020-09" db="EMBL/GenBank/DDBJ databases">
        <authorList>
            <person name="Sun Q."/>
            <person name="Kim S."/>
        </authorList>
    </citation>
    <scope>NUCLEOTIDE SEQUENCE</scope>
    <source>
        <strain evidence="1">KCTC 12988</strain>
    </source>
</reference>
<evidence type="ECO:0008006" key="3">
    <source>
        <dbReference type="Google" id="ProtNLM"/>
    </source>
</evidence>
<dbReference type="EMBL" id="BMXI01000003">
    <property type="protein sequence ID" value="GHC45427.1"/>
    <property type="molecule type" value="Genomic_DNA"/>
</dbReference>
<dbReference type="RefSeq" id="WP_189567656.1">
    <property type="nucleotide sequence ID" value="NZ_BMXI01000003.1"/>
</dbReference>